<evidence type="ECO:0000256" key="3">
    <source>
        <dbReference type="ARBA" id="ARBA00022989"/>
    </source>
</evidence>
<keyword evidence="3 5" id="KW-1133">Transmembrane helix</keyword>
<dbReference type="GO" id="GO:0006508">
    <property type="term" value="P:proteolysis"/>
    <property type="evidence" value="ECO:0007669"/>
    <property type="project" value="UniProtKB-KW"/>
</dbReference>
<dbReference type="InterPro" id="IPR009003">
    <property type="entry name" value="Peptidase_S1_PA"/>
</dbReference>
<feature type="transmembrane region" description="Helical" evidence="5">
    <location>
        <begin position="105"/>
        <end position="126"/>
    </location>
</feature>
<gene>
    <name evidence="6" type="ORF">IDM48_02465</name>
</gene>
<reference evidence="6 7" key="1">
    <citation type="submission" date="2020-09" db="EMBL/GenBank/DDBJ databases">
        <title>Investigation of environmental microbe.</title>
        <authorList>
            <person name="Ou Y."/>
            <person name="Kang Q."/>
        </authorList>
    </citation>
    <scope>NUCLEOTIDE SEQUENCE [LARGE SCALE GENOMIC DNA]</scope>
    <source>
        <strain evidence="6 7">KJZ-9</strain>
    </source>
</reference>
<keyword evidence="7" id="KW-1185">Reference proteome</keyword>
<dbReference type="InterPro" id="IPR003825">
    <property type="entry name" value="Colicin-V_CvpA"/>
</dbReference>
<keyword evidence="4 5" id="KW-0472">Membrane</keyword>
<feature type="transmembrane region" description="Helical" evidence="5">
    <location>
        <begin position="63"/>
        <end position="84"/>
    </location>
</feature>
<dbReference type="InterPro" id="IPR043504">
    <property type="entry name" value="Peptidase_S1_PA_chymotrypsin"/>
</dbReference>
<name>A0A7H2BKX1_9MICC</name>
<evidence type="ECO:0000256" key="4">
    <source>
        <dbReference type="ARBA" id="ARBA00023136"/>
    </source>
</evidence>
<feature type="transmembrane region" description="Helical" evidence="5">
    <location>
        <begin position="6"/>
        <end position="24"/>
    </location>
</feature>
<comment type="subcellular location">
    <subcellularLocation>
        <location evidence="1">Membrane</location>
        <topology evidence="1">Multi-pass membrane protein</topology>
    </subcellularLocation>
</comment>
<dbReference type="GO" id="GO:0004252">
    <property type="term" value="F:serine-type endopeptidase activity"/>
    <property type="evidence" value="ECO:0007669"/>
    <property type="project" value="InterPro"/>
</dbReference>
<protein>
    <submittedName>
        <fullName evidence="6">MarP family serine protease</fullName>
    </submittedName>
</protein>
<evidence type="ECO:0000313" key="7">
    <source>
        <dbReference type="Proteomes" id="UP000516421"/>
    </source>
</evidence>
<dbReference type="Proteomes" id="UP000516421">
    <property type="component" value="Chromosome"/>
</dbReference>
<keyword evidence="6" id="KW-0378">Hydrolase</keyword>
<dbReference type="InterPro" id="IPR047680">
    <property type="entry name" value="MarP-like"/>
</dbReference>
<evidence type="ECO:0000256" key="1">
    <source>
        <dbReference type="ARBA" id="ARBA00004141"/>
    </source>
</evidence>
<dbReference type="PANTHER" id="PTHR43019">
    <property type="entry name" value="SERINE ENDOPROTEASE DEGS"/>
    <property type="match status" value="1"/>
</dbReference>
<dbReference type="Pfam" id="PF13365">
    <property type="entry name" value="Trypsin_2"/>
    <property type="match status" value="1"/>
</dbReference>
<evidence type="ECO:0000256" key="2">
    <source>
        <dbReference type="ARBA" id="ARBA00022692"/>
    </source>
</evidence>
<dbReference type="EMBL" id="CP061538">
    <property type="protein sequence ID" value="QNV40317.1"/>
    <property type="molecule type" value="Genomic_DNA"/>
</dbReference>
<dbReference type="Gene3D" id="2.40.10.10">
    <property type="entry name" value="Trypsin-like serine proteases"/>
    <property type="match status" value="2"/>
</dbReference>
<dbReference type="PRINTS" id="PR00834">
    <property type="entry name" value="PROTEASES2C"/>
</dbReference>
<dbReference type="SUPFAM" id="SSF50494">
    <property type="entry name" value="Trypsin-like serine proteases"/>
    <property type="match status" value="1"/>
</dbReference>
<dbReference type="AlphaFoldDB" id="A0A7H2BKX1"/>
<dbReference type="InterPro" id="IPR001940">
    <property type="entry name" value="Peptidase_S1C"/>
</dbReference>
<evidence type="ECO:0000313" key="6">
    <source>
        <dbReference type="EMBL" id="QNV40317.1"/>
    </source>
</evidence>
<sequence>MRGAPVGFHLLDIILVLILVLYFLNGLRRGFFVSLGTLAGFALGVLAAFYITPWVITQVDANWYVIAAVISVVLCVVVGQWLGFLVGRAIRRFSDATPLRGVERVAGAILNLVVASLAIVVLALIVKPLGVTPINTAVSESKVIEMLVRLTPDSWETQVEKARAQVMSSGVIPEVQNLLFPSEEAPTEVISNPALEAARESVVQIWGAAEACSFSSEGSGFVAAPHVVVTNAHVVSGVEQPVVQDAAGKSHRADIVYYNPTEDLALLRVDNLETTPLTLGSNAAAGTTVAFMGFPQGGPFQNRSATVQGLGYTQTIDSATGEKNPVRLVYQLAANVEQGNSGGPVLDVNGNVVGIIFAKATQGQTGYAIPVSILSDVLASHSADTQTVDSGQCTPGTIPTT</sequence>
<dbReference type="GO" id="GO:0009403">
    <property type="term" value="P:toxin biosynthetic process"/>
    <property type="evidence" value="ECO:0007669"/>
    <property type="project" value="InterPro"/>
</dbReference>
<dbReference type="NCBIfam" id="NF033740">
    <property type="entry name" value="MarP_fam_protase"/>
    <property type="match status" value="1"/>
</dbReference>
<organism evidence="6 7">
    <name type="scientific">Rothia amarae</name>
    <dbReference type="NCBI Taxonomy" id="169480"/>
    <lineage>
        <taxon>Bacteria</taxon>
        <taxon>Bacillati</taxon>
        <taxon>Actinomycetota</taxon>
        <taxon>Actinomycetes</taxon>
        <taxon>Micrococcales</taxon>
        <taxon>Micrococcaceae</taxon>
        <taxon>Rothia</taxon>
    </lineage>
</organism>
<proteinExistence type="predicted"/>
<dbReference type="PANTHER" id="PTHR43019:SF23">
    <property type="entry name" value="PROTEASE DO-LIKE 5, CHLOROPLASTIC"/>
    <property type="match status" value="1"/>
</dbReference>
<evidence type="ECO:0000256" key="5">
    <source>
        <dbReference type="SAM" id="Phobius"/>
    </source>
</evidence>
<dbReference type="KEGG" id="rama:IDM48_02465"/>
<feature type="transmembrane region" description="Helical" evidence="5">
    <location>
        <begin position="31"/>
        <end position="51"/>
    </location>
</feature>
<keyword evidence="2 5" id="KW-0812">Transmembrane</keyword>
<keyword evidence="6" id="KW-0645">Protease</keyword>
<accession>A0A7H2BKX1</accession>
<dbReference type="GO" id="GO:0016020">
    <property type="term" value="C:membrane"/>
    <property type="evidence" value="ECO:0007669"/>
    <property type="project" value="UniProtKB-SubCell"/>
</dbReference>
<dbReference type="Pfam" id="PF02674">
    <property type="entry name" value="Colicin_V"/>
    <property type="match status" value="1"/>
</dbReference>